<dbReference type="Proteomes" id="UP000178082">
    <property type="component" value="Unassembled WGS sequence"/>
</dbReference>
<reference evidence="1 2" key="1">
    <citation type="journal article" date="2016" name="Nat. Commun.">
        <title>Thousands of microbial genomes shed light on interconnected biogeochemical processes in an aquifer system.</title>
        <authorList>
            <person name="Anantharaman K."/>
            <person name="Brown C.T."/>
            <person name="Hug L.A."/>
            <person name="Sharon I."/>
            <person name="Castelle C.J."/>
            <person name="Probst A.J."/>
            <person name="Thomas B.C."/>
            <person name="Singh A."/>
            <person name="Wilkins M.J."/>
            <person name="Karaoz U."/>
            <person name="Brodie E.L."/>
            <person name="Williams K.H."/>
            <person name="Hubbard S.S."/>
            <person name="Banfield J.F."/>
        </authorList>
    </citation>
    <scope>NUCLEOTIDE SEQUENCE [LARGE SCALE GENOMIC DNA]</scope>
</reference>
<organism evidence="1 2">
    <name type="scientific">Candidatus Schekmanbacteria bacterium RIFCSPLOWO2_12_FULL_38_15</name>
    <dbReference type="NCBI Taxonomy" id="1817883"/>
    <lineage>
        <taxon>Bacteria</taxon>
        <taxon>Candidatus Schekmaniibacteriota</taxon>
    </lineage>
</organism>
<evidence type="ECO:0008006" key="3">
    <source>
        <dbReference type="Google" id="ProtNLM"/>
    </source>
</evidence>
<sequence>MEEKHYSIYSKSITIKSDSGKILNRIDSVINFFAAKKDVEKPKISLTLSSSKKILGKKADVVLEGKPLFMFDRLCCYRKGKNYFYSDGKSLVFSQPEKGTSKGYISEETINSGRFFSHIFFYIILVEMLRYNGLYYIHSSGVEKNSTSILIPGNGGVGKTTISLALVRKGFCYLSDDAILLQKFKKKVIAHPIPGDFHIDPSISQNFKELSEVKHALKYGKGPKRSFDPAIFYPDSFILKSKPNVIIFPQIVREAESRLIPLSSAQCLAKMIPNSLLVMIDKKVAGEHLDTLTTLSKQCRAFQLLSGKDLILNSDKVIEKILCNIEEK</sequence>
<accession>A0A1F7SNI4</accession>
<comment type="caution">
    <text evidence="1">The sequence shown here is derived from an EMBL/GenBank/DDBJ whole genome shotgun (WGS) entry which is preliminary data.</text>
</comment>
<name>A0A1F7SNI4_9BACT</name>
<dbReference type="SUPFAM" id="SSF53795">
    <property type="entry name" value="PEP carboxykinase-like"/>
    <property type="match status" value="1"/>
</dbReference>
<gene>
    <name evidence="1" type="ORF">A3G31_09545</name>
</gene>
<protein>
    <recommendedName>
        <fullName evidence="3">HPr kinase/phosphorylase C-terminal domain-containing protein</fullName>
    </recommendedName>
</protein>
<evidence type="ECO:0000313" key="1">
    <source>
        <dbReference type="EMBL" id="OGL54757.1"/>
    </source>
</evidence>
<dbReference type="STRING" id="1817883.A3G31_09545"/>
<proteinExistence type="predicted"/>
<dbReference type="AlphaFoldDB" id="A0A1F7SNI4"/>
<evidence type="ECO:0000313" key="2">
    <source>
        <dbReference type="Proteomes" id="UP000178082"/>
    </source>
</evidence>
<dbReference type="InterPro" id="IPR027417">
    <property type="entry name" value="P-loop_NTPase"/>
</dbReference>
<dbReference type="Gene3D" id="3.40.50.300">
    <property type="entry name" value="P-loop containing nucleotide triphosphate hydrolases"/>
    <property type="match status" value="1"/>
</dbReference>
<dbReference type="EMBL" id="MGDI01000007">
    <property type="protein sequence ID" value="OGL54757.1"/>
    <property type="molecule type" value="Genomic_DNA"/>
</dbReference>